<comment type="caution">
    <text evidence="1">The sequence shown here is derived from an EMBL/GenBank/DDBJ whole genome shotgun (WGS) entry which is preliminary data.</text>
</comment>
<dbReference type="Proteomes" id="UP001231189">
    <property type="component" value="Unassembled WGS sequence"/>
</dbReference>
<proteinExistence type="predicted"/>
<evidence type="ECO:0000313" key="2">
    <source>
        <dbReference type="Proteomes" id="UP001231189"/>
    </source>
</evidence>
<accession>A0AAD8UXY6</accession>
<reference evidence="1" key="1">
    <citation type="submission" date="2023-07" db="EMBL/GenBank/DDBJ databases">
        <title>A chromosome-level genome assembly of Lolium multiflorum.</title>
        <authorList>
            <person name="Chen Y."/>
            <person name="Copetti D."/>
            <person name="Kolliker R."/>
            <person name="Studer B."/>
        </authorList>
    </citation>
    <scope>NUCLEOTIDE SEQUENCE</scope>
    <source>
        <strain evidence="1">02402/16</strain>
        <tissue evidence="1">Leaf</tissue>
    </source>
</reference>
<dbReference type="EMBL" id="JAUUTY010000962">
    <property type="protein sequence ID" value="KAK1566269.1"/>
    <property type="molecule type" value="Genomic_DNA"/>
</dbReference>
<protein>
    <submittedName>
        <fullName evidence="1">Uncharacterized protein</fullName>
    </submittedName>
</protein>
<dbReference type="AlphaFoldDB" id="A0AAD8UXY6"/>
<sequence length="94" mass="10333">MLNNAWGKPDADVGDQDFKKDVGQFFDKLICKQKSRLDTGKTPESISPDDLLTLAGDDCKDLISASRKICHNLSRIAAPGSAKLVKKMDILPSW</sequence>
<evidence type="ECO:0000313" key="1">
    <source>
        <dbReference type="EMBL" id="KAK1566269.1"/>
    </source>
</evidence>
<gene>
    <name evidence="1" type="ORF">QYE76_037654</name>
</gene>
<name>A0AAD8UXY6_LOLMU</name>
<organism evidence="1 2">
    <name type="scientific">Lolium multiflorum</name>
    <name type="common">Italian ryegrass</name>
    <name type="synonym">Lolium perenne subsp. multiflorum</name>
    <dbReference type="NCBI Taxonomy" id="4521"/>
    <lineage>
        <taxon>Eukaryota</taxon>
        <taxon>Viridiplantae</taxon>
        <taxon>Streptophyta</taxon>
        <taxon>Embryophyta</taxon>
        <taxon>Tracheophyta</taxon>
        <taxon>Spermatophyta</taxon>
        <taxon>Magnoliopsida</taxon>
        <taxon>Liliopsida</taxon>
        <taxon>Poales</taxon>
        <taxon>Poaceae</taxon>
        <taxon>BOP clade</taxon>
        <taxon>Pooideae</taxon>
        <taxon>Poodae</taxon>
        <taxon>Poeae</taxon>
        <taxon>Poeae Chloroplast Group 2 (Poeae type)</taxon>
        <taxon>Loliodinae</taxon>
        <taxon>Loliinae</taxon>
        <taxon>Lolium</taxon>
    </lineage>
</organism>
<keyword evidence="2" id="KW-1185">Reference proteome</keyword>